<keyword evidence="2" id="KW-1133">Transmembrane helix</keyword>
<feature type="region of interest" description="Disordered" evidence="1">
    <location>
        <begin position="1272"/>
        <end position="1334"/>
    </location>
</feature>
<dbReference type="Gene3D" id="2.60.40.740">
    <property type="match status" value="1"/>
</dbReference>
<evidence type="ECO:0000256" key="1">
    <source>
        <dbReference type="SAM" id="MobiDB-lite"/>
    </source>
</evidence>
<dbReference type="EMBL" id="JBHTII010000001">
    <property type="protein sequence ID" value="MFD0790004.1"/>
    <property type="molecule type" value="Genomic_DNA"/>
</dbReference>
<feature type="domain" description="DUF5979" evidence="4">
    <location>
        <begin position="2221"/>
        <end position="2328"/>
    </location>
</feature>
<evidence type="ECO:0000313" key="5">
    <source>
        <dbReference type="EMBL" id="MFD0790004.1"/>
    </source>
</evidence>
<feature type="transmembrane region" description="Helical" evidence="2">
    <location>
        <begin position="3026"/>
        <end position="3045"/>
    </location>
</feature>
<feature type="signal peptide" evidence="3">
    <location>
        <begin position="1"/>
        <end position="33"/>
    </location>
</feature>
<accession>A0ABW3AHI3</accession>
<protein>
    <submittedName>
        <fullName evidence="5">DUF5979 domain-containing protein</fullName>
    </submittedName>
</protein>
<keyword evidence="2" id="KW-0472">Membrane</keyword>
<feature type="compositionally biased region" description="Acidic residues" evidence="1">
    <location>
        <begin position="1273"/>
        <end position="1285"/>
    </location>
</feature>
<name>A0ABW3AHI3_9MICO</name>
<feature type="compositionally biased region" description="Polar residues" evidence="1">
    <location>
        <begin position="160"/>
        <end position="169"/>
    </location>
</feature>
<organism evidence="5 6">
    <name type="scientific">Microbacterium insulae</name>
    <dbReference type="NCBI Taxonomy" id="483014"/>
    <lineage>
        <taxon>Bacteria</taxon>
        <taxon>Bacillati</taxon>
        <taxon>Actinomycetota</taxon>
        <taxon>Actinomycetes</taxon>
        <taxon>Micrococcales</taxon>
        <taxon>Microbacteriaceae</taxon>
        <taxon>Microbacterium</taxon>
    </lineage>
</organism>
<feature type="chain" id="PRO_5045968378" evidence="3">
    <location>
        <begin position="34"/>
        <end position="3054"/>
    </location>
</feature>
<feature type="domain" description="DUF5979" evidence="4">
    <location>
        <begin position="2437"/>
        <end position="2539"/>
    </location>
</feature>
<feature type="compositionally biased region" description="Polar residues" evidence="1">
    <location>
        <begin position="371"/>
        <end position="380"/>
    </location>
</feature>
<feature type="domain" description="DUF5979" evidence="4">
    <location>
        <begin position="1779"/>
        <end position="1859"/>
    </location>
</feature>
<proteinExistence type="predicted"/>
<evidence type="ECO:0000259" key="4">
    <source>
        <dbReference type="Pfam" id="PF19407"/>
    </source>
</evidence>
<dbReference type="InterPro" id="IPR046022">
    <property type="entry name" value="DUF5979"/>
</dbReference>
<evidence type="ECO:0000256" key="3">
    <source>
        <dbReference type="SAM" id="SignalP"/>
    </source>
</evidence>
<feature type="domain" description="DUF5979" evidence="4">
    <location>
        <begin position="2333"/>
        <end position="2429"/>
    </location>
</feature>
<reference evidence="6" key="1">
    <citation type="journal article" date="2019" name="Int. J. Syst. Evol. Microbiol.">
        <title>The Global Catalogue of Microorganisms (GCM) 10K type strain sequencing project: providing services to taxonomists for standard genome sequencing and annotation.</title>
        <authorList>
            <consortium name="The Broad Institute Genomics Platform"/>
            <consortium name="The Broad Institute Genome Sequencing Center for Infectious Disease"/>
            <person name="Wu L."/>
            <person name="Ma J."/>
        </authorList>
    </citation>
    <scope>NUCLEOTIDE SEQUENCE [LARGE SCALE GENOMIC DNA]</scope>
    <source>
        <strain evidence="6">CCUG 54523</strain>
    </source>
</reference>
<keyword evidence="2" id="KW-0812">Transmembrane</keyword>
<evidence type="ECO:0000313" key="6">
    <source>
        <dbReference type="Proteomes" id="UP001597055"/>
    </source>
</evidence>
<feature type="domain" description="DUF5979" evidence="4">
    <location>
        <begin position="2796"/>
        <end position="2900"/>
    </location>
</feature>
<evidence type="ECO:0000256" key="2">
    <source>
        <dbReference type="SAM" id="Phobius"/>
    </source>
</evidence>
<dbReference type="RefSeq" id="WP_204981252.1">
    <property type="nucleotide sequence ID" value="NZ_JBHTII010000001.1"/>
</dbReference>
<sequence>MESWRGFRRLMSAAVVATLAAASVLVGVTPAAAADGDVLVDKAASVTTVQPGQTFSYTIAVNCTTILAGCTNATLTDTVPGEFEVLGATVGTGLQGDVTITGQTVDVVFTMPIVGGTTGLPAATAGVVTIQVRARADLPYEADGVPVTNTATTDADTQQSGPLSDSVDVTPTVPLELATTVDKTIDPPSAVADPGTPVTSTITATNDANANVDEMVITDPVDPTASPNPFETLPFTGIGSVTYPAGADTAQILLWDGTAWVPGPVATNPAGPAPPDVPDDLVRGVQVVFTDTDGSGISQDAEGGIVIGMEHGPDVQASPDNVTVTNSAGSEVTLGDVSATDDDSATHQIVAEDVEVTAGKSFSPTDVPAGGSSTATLSVGNDSEFPLTEIIVAEPTQTGDDPFAGGFDDSLVFTGFSAPIQYPAGATGATVTYYYDDGTSGTEPFADGTTPPAPSGTVVRFEIAFTGEIAPTAQTSIPFGVTTDPDQAGYPALIPNQITVTGTGPIGGQSSATADAELAVFERHIETVTGKSIYPNELLDRPGEWALVTLTAEVAAFPRSTTDATQVVIQEPQTVPYDVDGTFWDEFDATEITQTSVPADASLSINYWDGDAWVPLPGAQDIAGPTTAPEFSMDIPEDLQDDIVGLQFVYTADDGATFPPGTEFEPHFSVAKRATERDTTTQTSAPEVIQNCGSSSASSPDVNSTETADAVACDTIPLLPPDVGPGGLEFIEKSITEPVVTSRSQQQAGIVLDWSTQGFSNVDQVRIQDEAVEPSSATLAQSFYDAFDIVELPEITAAMDPHLIYDQVAAVQLWDGSDWVELANDPCPAACDGTFPGVVLTDEDRAAAWGIRLLFEESPTRAATIVGEPTAPPVGSGVARSSGNDRQVQIVVELRDVRRSDGAPAMGNLDYNVDDADPEIGTVRDVASAAGVVDGSVIAETQDDAQIAIVDVPMNVTLDKAWSNSPFGVPPDGSPQEQFPTGRVTLTATNVTAAKVDQLAIEDPAVGAPENPFSYFNLARFVAITVPAGADPAQSVVTLQLDSDGDGIANGSTDYSIDEALALDESAMVNIVGVLVAHEGRIDSEATAVVTMDLRLREFVRDASGARVDQDDSPVSNVAEVTVQDAGSPDDPATDDAAAEVEITDLELTVVADKSFAPATQTEPDDAPVTMMLSGQPTGSARTYAMRIEDSAPTFWNAFDYTGIDPSFTLTAPINLVRMWVYSGGTFTDTGAGVEVTGGTWTAGPWLQQTAFRSDPFPGLDPATVQGVRFDFLDDDDGDGEDGEQWENPTTPLQEVPVLVQRRPDLRSGGAVPSDRADLDPAPGESAAGEFSNSQTTTVCPFLGDVCSPDDPSSASDTAGDQIRYEHAISAVEITKSPTEGNAYGPDEVIPYSISVTNTGDWPIENPVIVDDPTEDGQLVVDPFDDEGDGTYRYALVGAAPEPANGLPLPTEPGDVTVDESGGAFTFTFPAGSVLEPGQTYTISLDLRFSIGLPGNTVVGNTAVVSGDRPLDDCNGAEGPVDECSAATEVTVVAAGAVRSGKGVRAIDDELGSFDVLSGNEDCAPNTPDIADTVDLGFAWASCVPRSKPGGLVEWRMVIVNIGNIPMDRLVLVDRLPTPGDTGAISDLPRGSQWSPVFGGGIELVSHSEGATWGYELSLGEVCADDLDDTTGSGGVDCPPDAWLDRAEVDESQFASVTGVRFTVDFAPGSELAPGDALLVDGQTYTPATAPNMDQPDPIAWNTVATGAHLIDPQSSGSFDMSPVEGTKTGVALATGSLDVLKTVSGPGQEFAPDEFAVELACTSAAGTPVEEELDPIELTLTADEVETVGNLPWGADCVLVEGDNGQVSTSGTGGVVVSEEPFDQAALDNVYELADLEISKSVDSQAVDAAGEPIDFGPYEVSVDCTFVGETVLADGFVASPMVVEIDDGETVSLTGLPANAECTISETDDGGADAVVIEAENGDGPIEPNPDGSVTVTLTAGVGAAITNSAAVANTFEVGSIAITKVVDPVDTPFADPPYVVHMTCAAGDVTTWDGELTFAADVDDPASPDDDTDLVAQIDDIAAGSSCTFDETTTGSATDVAIDPNPVTVGSGEVTAVTVTNTFAEGSVDVVKTFIGDDLQWAADAYEVTITCLDLSSGSLIVDIPGGPTRTVTAGSDWTASYERLPAGALCVLSETVTGGANSSQILDENGDPVTFWTVEGDVSRQFTVENTYTVGSLVVQKALEGEPAAGLAPATEDSYTVSLACSYMVDGESVEVSPIPGGATRIITGAGQATYAGLPTGAECTVTETDAGFATDSTISTPQPVVIGDDEADDPVIVDVVNTFANGAVSIAKTVDAPDGFPVPEEFTATLACTWQGADVPLADGGVVTIVADAVPVVVPDVPVGSVCTVEEDDAGQLDAAVSPESVTVTAEGETFALTIENVYDWASLEVGKLVESDSPFIPTQFEFSVVCTFNGETVVDETFTLDADETELINDIPARSECTVTETDARDADDTVVEADAPGTTGELAPQVDQETRTVVIPELQPDSTAVVNTVTYTNLFDTSALVLQKELAGAGADQFGADEAFTFAYSCTFGGEVVLEGEVVLSAANGWTTSVTEVVAGSECTVVEADLEGADAVVIAPNDGSDATTGFIVVPAEGGVVTITATNWYLTGSLEVTKTFAGGAAEMYGTGEFDLRLICLRDGEVVDIPGGTVRTVSGATPTASWTSLPTGAQCSLTETDDGGAGSTEILDENGEVVASDGEPYRFTVDTDETILSVDDQPQPALEVQNTFNFAQVSAMKTVAPTTAVDIDGDPVEYGPFVVELACTWEGEPVVAAEPMTQVIGDGETVTWTELPEGAECSIAETNTMDATATTVTITQGGSTGDTANGTVAALDPLPSVDAPDQTSVALVNEYADPPIVVSKVVDGADAADFSGRSFTFDVRCVLIDASHPAPGLLLRDGTYEIGGPIGPLVTLLPTGAECTITEIDTGGADETTITVDGVPLTGTTVTTVMGTATVEVVVTNTFDPPLAPTGFDARTAWIAAMVAILLIGAGVALAGRRRREGVRS</sequence>
<dbReference type="Proteomes" id="UP001597055">
    <property type="component" value="Unassembled WGS sequence"/>
</dbReference>
<feature type="domain" description="DUF5979" evidence="4">
    <location>
        <begin position="2004"/>
        <end position="2107"/>
    </location>
</feature>
<gene>
    <name evidence="5" type="ORF">ACFQ0P_06310</name>
</gene>
<keyword evidence="3" id="KW-0732">Signal</keyword>
<keyword evidence="6" id="KW-1185">Reference proteome</keyword>
<feature type="compositionally biased region" description="Low complexity" evidence="1">
    <location>
        <begin position="150"/>
        <end position="159"/>
    </location>
</feature>
<feature type="domain" description="DUF5979" evidence="4">
    <location>
        <begin position="2906"/>
        <end position="3013"/>
    </location>
</feature>
<feature type="domain" description="DUF5979" evidence="4">
    <location>
        <begin position="1877"/>
        <end position="1981"/>
    </location>
</feature>
<feature type="domain" description="DUF5979" evidence="4">
    <location>
        <begin position="2552"/>
        <end position="2655"/>
    </location>
</feature>
<dbReference type="Pfam" id="PF19407">
    <property type="entry name" value="DUF5979"/>
    <property type="match status" value="11"/>
</dbReference>
<feature type="region of interest" description="Disordered" evidence="1">
    <location>
        <begin position="361"/>
        <end position="380"/>
    </location>
</feature>
<feature type="domain" description="DUF5979" evidence="4">
    <location>
        <begin position="2660"/>
        <end position="2777"/>
    </location>
</feature>
<comment type="caution">
    <text evidence="5">The sequence shown here is derived from an EMBL/GenBank/DDBJ whole genome shotgun (WGS) entry which is preliminary data.</text>
</comment>
<feature type="region of interest" description="Disordered" evidence="1">
    <location>
        <begin position="145"/>
        <end position="169"/>
    </location>
</feature>
<feature type="domain" description="DUF5979" evidence="4">
    <location>
        <begin position="2112"/>
        <end position="2217"/>
    </location>
</feature>